<dbReference type="InterPro" id="IPR014729">
    <property type="entry name" value="Rossmann-like_a/b/a_fold"/>
</dbReference>
<evidence type="ECO:0000313" key="10">
    <source>
        <dbReference type="EMBL" id="MFC5406792.1"/>
    </source>
</evidence>
<dbReference type="Gene3D" id="3.60.20.10">
    <property type="entry name" value="Glutamine Phosphoribosylpyrophosphate, subunit 1, domain 1"/>
    <property type="match status" value="1"/>
</dbReference>
<dbReference type="CDD" id="cd00712">
    <property type="entry name" value="AsnB"/>
    <property type="match status" value="1"/>
</dbReference>
<evidence type="ECO:0000256" key="1">
    <source>
        <dbReference type="ARBA" id="ARBA00005187"/>
    </source>
</evidence>
<comment type="caution">
    <text evidence="10">The sequence shown here is derived from an EMBL/GenBank/DDBJ whole genome shotgun (WGS) entry which is preliminary data.</text>
</comment>
<dbReference type="EC" id="6.3.5.4" evidence="3"/>
<keyword evidence="7" id="KW-0315">Glutamine amidotransferase</keyword>
<keyword evidence="11" id="KW-1185">Reference proteome</keyword>
<dbReference type="Proteomes" id="UP001596113">
    <property type="component" value="Unassembled WGS sequence"/>
</dbReference>
<evidence type="ECO:0000259" key="9">
    <source>
        <dbReference type="PROSITE" id="PS51278"/>
    </source>
</evidence>
<name>A0ABW0I683_9BACL</name>
<dbReference type="PROSITE" id="PS51278">
    <property type="entry name" value="GATASE_TYPE_2"/>
    <property type="match status" value="1"/>
</dbReference>
<comment type="catalytic activity">
    <reaction evidence="8">
        <text>L-aspartate + L-glutamine + ATP + H2O = L-asparagine + L-glutamate + AMP + diphosphate + H(+)</text>
        <dbReference type="Rhea" id="RHEA:12228"/>
        <dbReference type="ChEBI" id="CHEBI:15377"/>
        <dbReference type="ChEBI" id="CHEBI:15378"/>
        <dbReference type="ChEBI" id="CHEBI:29985"/>
        <dbReference type="ChEBI" id="CHEBI:29991"/>
        <dbReference type="ChEBI" id="CHEBI:30616"/>
        <dbReference type="ChEBI" id="CHEBI:33019"/>
        <dbReference type="ChEBI" id="CHEBI:58048"/>
        <dbReference type="ChEBI" id="CHEBI:58359"/>
        <dbReference type="ChEBI" id="CHEBI:456215"/>
        <dbReference type="EC" id="6.3.5.4"/>
    </reaction>
</comment>
<proteinExistence type="inferred from homology"/>
<evidence type="ECO:0000256" key="6">
    <source>
        <dbReference type="ARBA" id="ARBA00022888"/>
    </source>
</evidence>
<keyword evidence="6" id="KW-0028">Amino-acid biosynthesis</keyword>
<dbReference type="RefSeq" id="WP_378138885.1">
    <property type="nucleotide sequence ID" value="NZ_JBHSMI010000062.1"/>
</dbReference>
<dbReference type="PIRSF" id="PIRSF001589">
    <property type="entry name" value="Asn_synthetase_glu-h"/>
    <property type="match status" value="1"/>
</dbReference>
<dbReference type="InterPro" id="IPR051786">
    <property type="entry name" value="ASN_synthetase/amidase"/>
</dbReference>
<protein>
    <recommendedName>
        <fullName evidence="3">asparagine synthase (glutamine-hydrolyzing)</fullName>
        <ecNumber evidence="3">6.3.5.4</ecNumber>
    </recommendedName>
</protein>
<dbReference type="Pfam" id="PF13537">
    <property type="entry name" value="GATase_7"/>
    <property type="match status" value="1"/>
</dbReference>
<keyword evidence="6" id="KW-0061">Asparagine biosynthesis</keyword>
<dbReference type="SUPFAM" id="SSF56235">
    <property type="entry name" value="N-terminal nucleophile aminohydrolases (Ntn hydrolases)"/>
    <property type="match status" value="1"/>
</dbReference>
<evidence type="ECO:0000256" key="5">
    <source>
        <dbReference type="ARBA" id="ARBA00022840"/>
    </source>
</evidence>
<comment type="pathway">
    <text evidence="1">Amino-acid biosynthesis; L-asparagine biosynthesis; L-asparagine from L-aspartate (L-Gln route): step 1/1.</text>
</comment>
<dbReference type="SUPFAM" id="SSF52402">
    <property type="entry name" value="Adenine nucleotide alpha hydrolases-like"/>
    <property type="match status" value="1"/>
</dbReference>
<evidence type="ECO:0000313" key="11">
    <source>
        <dbReference type="Proteomes" id="UP001596113"/>
    </source>
</evidence>
<accession>A0ABW0I683</accession>
<feature type="domain" description="Glutamine amidotransferase type-2" evidence="9">
    <location>
        <begin position="2"/>
        <end position="217"/>
    </location>
</feature>
<dbReference type="InterPro" id="IPR017932">
    <property type="entry name" value="GATase_2_dom"/>
</dbReference>
<dbReference type="InterPro" id="IPR033738">
    <property type="entry name" value="AsnB_N"/>
</dbReference>
<keyword evidence="5" id="KW-0067">ATP-binding</keyword>
<dbReference type="InterPro" id="IPR029055">
    <property type="entry name" value="Ntn_hydrolases_N"/>
</dbReference>
<keyword evidence="4" id="KW-0547">Nucleotide-binding</keyword>
<dbReference type="InterPro" id="IPR006426">
    <property type="entry name" value="Asn_synth_AEB"/>
</dbReference>
<dbReference type="Pfam" id="PF00733">
    <property type="entry name" value="Asn_synthase"/>
    <property type="match status" value="1"/>
</dbReference>
<dbReference type="InterPro" id="IPR001962">
    <property type="entry name" value="Asn_synthase"/>
</dbReference>
<dbReference type="Gene3D" id="3.40.50.620">
    <property type="entry name" value="HUPs"/>
    <property type="match status" value="2"/>
</dbReference>
<dbReference type="EMBL" id="JBHSMI010000062">
    <property type="protein sequence ID" value="MFC5406792.1"/>
    <property type="molecule type" value="Genomic_DNA"/>
</dbReference>
<evidence type="ECO:0000256" key="8">
    <source>
        <dbReference type="ARBA" id="ARBA00048741"/>
    </source>
</evidence>
<comment type="similarity">
    <text evidence="2">Belongs to the asparagine synthetase family.</text>
</comment>
<dbReference type="PANTHER" id="PTHR43284:SF1">
    <property type="entry name" value="ASPARAGINE SYNTHETASE"/>
    <property type="match status" value="1"/>
</dbReference>
<evidence type="ECO:0000256" key="2">
    <source>
        <dbReference type="ARBA" id="ARBA00005752"/>
    </source>
</evidence>
<organism evidence="10 11">
    <name type="scientific">Cohnella soli</name>
    <dbReference type="NCBI Taxonomy" id="425005"/>
    <lineage>
        <taxon>Bacteria</taxon>
        <taxon>Bacillati</taxon>
        <taxon>Bacillota</taxon>
        <taxon>Bacilli</taxon>
        <taxon>Bacillales</taxon>
        <taxon>Paenibacillaceae</taxon>
        <taxon>Cohnella</taxon>
    </lineage>
</organism>
<gene>
    <name evidence="10" type="ORF">ACFPOF_29050</name>
</gene>
<dbReference type="PANTHER" id="PTHR43284">
    <property type="entry name" value="ASPARAGINE SYNTHETASE (GLUTAMINE-HYDROLYZING)"/>
    <property type="match status" value="1"/>
</dbReference>
<evidence type="ECO:0000256" key="3">
    <source>
        <dbReference type="ARBA" id="ARBA00012737"/>
    </source>
</evidence>
<evidence type="ECO:0000256" key="7">
    <source>
        <dbReference type="ARBA" id="ARBA00022962"/>
    </source>
</evidence>
<evidence type="ECO:0000256" key="4">
    <source>
        <dbReference type="ARBA" id="ARBA00022741"/>
    </source>
</evidence>
<reference evidence="11" key="1">
    <citation type="journal article" date="2019" name="Int. J. Syst. Evol. Microbiol.">
        <title>The Global Catalogue of Microorganisms (GCM) 10K type strain sequencing project: providing services to taxonomists for standard genome sequencing and annotation.</title>
        <authorList>
            <consortium name="The Broad Institute Genomics Platform"/>
            <consortium name="The Broad Institute Genome Sequencing Center for Infectious Disease"/>
            <person name="Wu L."/>
            <person name="Ma J."/>
        </authorList>
    </citation>
    <scope>NUCLEOTIDE SEQUENCE [LARGE SCALE GENOMIC DNA]</scope>
    <source>
        <strain evidence="11">CGMCC 1.18575</strain>
    </source>
</reference>
<sequence length="650" mass="74874">MSAIAGIYQFDQRPLDPDEGSRMMSALERFPADDAQTWQQDAVFIGCRSQWIVPESIGERLPFYDADRKLVIAADAIIDNREQLFRLLSIETYRRRSMTDSELILLAYEKWRDNAPKHLVGDFAFVIWDERRRRLFAARDFSGGRTLYYCMQGSRAAVCTLIQPLLALHGVTRELHEPWLAEYLAITGMIDTADTSSTVYRSIQQVPPSHYLTVDAQGLKLSQYEVLSSIPPLRLKSDEEYVEAFHEVFQEAVSSRLRTSREVGAQLSGGLDSGTIVSFAVRALRKDGRKTLHTLSYVPPRDFKDFTPRSEMADESPAIRSIVKHVGGISDRYLPFEGRSPLTEIEDFLDVMEMPYKFFENSFWLKGMFEEAHRLGVGVLLNGGRGNMSISWGSAIDYYALLLKRFRWIKLLRELPLYSERAGGARFRRIAELAGVAFPVIHKWRSSDAVYRLPSLINPDFALTTGVLGKLKTYGMDETGWFASSNVYEQRRRHFEDGFHWNASNTLSTKLSMRYSLWKRDPTNDLRVIRFCLSVPESQYVTGGMDRALVRRATDKLLPDDVRLNQRSRGVQGVDWVHRMLPEWGAFREELQRFKADKEVFRYLNFPTIENAIRKAEDGVSPDFIWDPSARVLMRGLIVYRFIRRLQEGR</sequence>